<comment type="caution">
    <text evidence="3">The sequence shown here is derived from an EMBL/GenBank/DDBJ whole genome shotgun (WGS) entry which is preliminary data.</text>
</comment>
<feature type="transmembrane region" description="Helical" evidence="2">
    <location>
        <begin position="69"/>
        <end position="93"/>
    </location>
</feature>
<dbReference type="STRING" id="48256.CLHUN_33480"/>
<keyword evidence="2" id="KW-0472">Membrane</keyword>
<feature type="transmembrane region" description="Helical" evidence="2">
    <location>
        <begin position="6"/>
        <end position="24"/>
    </location>
</feature>
<keyword evidence="4" id="KW-1185">Reference proteome</keyword>
<dbReference type="InterPro" id="IPR019734">
    <property type="entry name" value="TPR_rpt"/>
</dbReference>
<sequence>MSYYGISVIITILLTSLIAFYLLYKAKELNLGILISITTGSIVLGFSFSPAFKLLLRLLSESISINRKLALVLALFIVLFVFLIFICVLSLIISIAIPKKFSSIDCGIYIEKFFAATRHFITGIPARLRVFASKGLTPLINTVRNTYILKNKLKKPVDTVQIIDKMGIEKSENGISPQPSSDLTGISEEMETAGYVAAAVQIEAEQAVPVFEEVEAPYDREADDKVDMDQVIAAQAENEMYLQEDNSDLEEEIRQENETAQVEDSMGVPEEPSEPVEMMDDNTWEDLEDSEDLIGEIGLRESEDVELPQNEAAVDVEAYAAIEVENAEAADADDYNAVQFVSHDELAGETETSAGSLVMKAFESKDKGRKDTAVEYYLKALEQKPDREMIFWIVLDVCTLYKQLGRMELARNILEGMVEKYGTIIQPEIKEEIIKNLK</sequence>
<dbReference type="Proteomes" id="UP000191554">
    <property type="component" value="Unassembled WGS sequence"/>
</dbReference>
<feature type="transmembrane region" description="Helical" evidence="2">
    <location>
        <begin position="31"/>
        <end position="49"/>
    </location>
</feature>
<dbReference type="Pfam" id="PF13181">
    <property type="entry name" value="TPR_8"/>
    <property type="match status" value="1"/>
</dbReference>
<evidence type="ECO:0000256" key="2">
    <source>
        <dbReference type="SAM" id="Phobius"/>
    </source>
</evidence>
<reference evidence="3 4" key="1">
    <citation type="submission" date="2017-03" db="EMBL/GenBank/DDBJ databases">
        <title>Genome sequence of Clostridium hungatei DSM 14427.</title>
        <authorList>
            <person name="Poehlein A."/>
            <person name="Daniel R."/>
        </authorList>
    </citation>
    <scope>NUCLEOTIDE SEQUENCE [LARGE SCALE GENOMIC DNA]</scope>
    <source>
        <strain evidence="3 4">DSM 14427</strain>
    </source>
</reference>
<evidence type="ECO:0000313" key="4">
    <source>
        <dbReference type="Proteomes" id="UP000191554"/>
    </source>
</evidence>
<evidence type="ECO:0000313" key="3">
    <source>
        <dbReference type="EMBL" id="OPX42696.1"/>
    </source>
</evidence>
<dbReference type="AlphaFoldDB" id="A0A1V4SGS4"/>
<accession>A0A1V4SGS4</accession>
<evidence type="ECO:0008006" key="5">
    <source>
        <dbReference type="Google" id="ProtNLM"/>
    </source>
</evidence>
<proteinExistence type="predicted"/>
<evidence type="ECO:0000256" key="1">
    <source>
        <dbReference type="SAM" id="MobiDB-lite"/>
    </source>
</evidence>
<keyword evidence="2" id="KW-1133">Transmembrane helix</keyword>
<protein>
    <recommendedName>
        <fullName evidence="5">Tetratricopeptide repeat protein</fullName>
    </recommendedName>
</protein>
<organism evidence="3 4">
    <name type="scientific">Ruminiclostridium hungatei</name>
    <name type="common">Clostridium hungatei</name>
    <dbReference type="NCBI Taxonomy" id="48256"/>
    <lineage>
        <taxon>Bacteria</taxon>
        <taxon>Bacillati</taxon>
        <taxon>Bacillota</taxon>
        <taxon>Clostridia</taxon>
        <taxon>Eubacteriales</taxon>
        <taxon>Oscillospiraceae</taxon>
        <taxon>Ruminiclostridium</taxon>
    </lineage>
</organism>
<feature type="region of interest" description="Disordered" evidence="1">
    <location>
        <begin position="257"/>
        <end position="276"/>
    </location>
</feature>
<gene>
    <name evidence="3" type="ORF">CLHUN_33480</name>
</gene>
<name>A0A1V4SGS4_RUMHU</name>
<dbReference type="EMBL" id="MZGX01000025">
    <property type="protein sequence ID" value="OPX42696.1"/>
    <property type="molecule type" value="Genomic_DNA"/>
</dbReference>
<keyword evidence="2" id="KW-0812">Transmembrane</keyword>